<gene>
    <name evidence="8" type="ORF">NMOB1V02_LOCUS6674</name>
</gene>
<dbReference type="InterPro" id="IPR050342">
    <property type="entry name" value="HMGB"/>
</dbReference>
<dbReference type="SUPFAM" id="SSF47095">
    <property type="entry name" value="HMG-box"/>
    <property type="match status" value="1"/>
</dbReference>
<keyword evidence="3 5" id="KW-0238">DNA-binding</keyword>
<evidence type="ECO:0000256" key="2">
    <source>
        <dbReference type="ARBA" id="ARBA00008774"/>
    </source>
</evidence>
<dbReference type="PANTHER" id="PTHR48112">
    <property type="entry name" value="HIGH MOBILITY GROUP PROTEIN DSP1"/>
    <property type="match status" value="1"/>
</dbReference>
<dbReference type="PANTHER" id="PTHR48112:SF32">
    <property type="entry name" value="HIGH MOBILITY GROUP PROTEIN B3"/>
    <property type="match status" value="1"/>
</dbReference>
<dbReference type="OrthoDB" id="1919336at2759"/>
<name>A0A7R9BP74_9CRUS</name>
<evidence type="ECO:0000256" key="3">
    <source>
        <dbReference type="ARBA" id="ARBA00023125"/>
    </source>
</evidence>
<comment type="similarity">
    <text evidence="2">Belongs to the HMGB family.</text>
</comment>
<evidence type="ECO:0000256" key="5">
    <source>
        <dbReference type="PROSITE-ProRule" id="PRU00267"/>
    </source>
</evidence>
<accession>A0A7R9BP74</accession>
<protein>
    <recommendedName>
        <fullName evidence="7">HMG box domain-containing protein</fullName>
    </recommendedName>
</protein>
<organism evidence="8">
    <name type="scientific">Notodromas monacha</name>
    <dbReference type="NCBI Taxonomy" id="399045"/>
    <lineage>
        <taxon>Eukaryota</taxon>
        <taxon>Metazoa</taxon>
        <taxon>Ecdysozoa</taxon>
        <taxon>Arthropoda</taxon>
        <taxon>Crustacea</taxon>
        <taxon>Oligostraca</taxon>
        <taxon>Ostracoda</taxon>
        <taxon>Podocopa</taxon>
        <taxon>Podocopida</taxon>
        <taxon>Cypridocopina</taxon>
        <taxon>Cypridoidea</taxon>
        <taxon>Cyprididae</taxon>
        <taxon>Notodromas</taxon>
    </lineage>
</organism>
<comment type="subcellular location">
    <subcellularLocation>
        <location evidence="1">Nucleus</location>
    </subcellularLocation>
</comment>
<dbReference type="Proteomes" id="UP000678499">
    <property type="component" value="Unassembled WGS sequence"/>
</dbReference>
<keyword evidence="4 5" id="KW-0539">Nucleus</keyword>
<dbReference type="EMBL" id="OA883468">
    <property type="protein sequence ID" value="CAD7278987.1"/>
    <property type="molecule type" value="Genomic_DNA"/>
</dbReference>
<keyword evidence="9" id="KW-1185">Reference proteome</keyword>
<reference evidence="8" key="1">
    <citation type="submission" date="2020-11" db="EMBL/GenBank/DDBJ databases">
        <authorList>
            <person name="Tran Van P."/>
        </authorList>
    </citation>
    <scope>NUCLEOTIDE SEQUENCE</scope>
</reference>
<proteinExistence type="inferred from homology"/>
<dbReference type="GO" id="GO:0003677">
    <property type="term" value="F:DNA binding"/>
    <property type="evidence" value="ECO:0007669"/>
    <property type="project" value="UniProtKB-UniRule"/>
</dbReference>
<evidence type="ECO:0000256" key="6">
    <source>
        <dbReference type="SAM" id="MobiDB-lite"/>
    </source>
</evidence>
<dbReference type="InterPro" id="IPR009071">
    <property type="entry name" value="HMG_box_dom"/>
</dbReference>
<dbReference type="CDD" id="cd21978">
    <property type="entry name" value="HMG-box_HMGB_rpt1"/>
    <property type="match status" value="1"/>
</dbReference>
<dbReference type="InterPro" id="IPR036910">
    <property type="entry name" value="HMG_box_dom_sf"/>
</dbReference>
<evidence type="ECO:0000259" key="7">
    <source>
        <dbReference type="PROSITE" id="PS50118"/>
    </source>
</evidence>
<dbReference type="Pfam" id="PF09011">
    <property type="entry name" value="HMG_box_2"/>
    <property type="match status" value="1"/>
</dbReference>
<dbReference type="SMART" id="SM00398">
    <property type="entry name" value="HMG"/>
    <property type="match status" value="1"/>
</dbReference>
<evidence type="ECO:0000256" key="4">
    <source>
        <dbReference type="ARBA" id="ARBA00023242"/>
    </source>
</evidence>
<evidence type="ECO:0000313" key="9">
    <source>
        <dbReference type="Proteomes" id="UP000678499"/>
    </source>
</evidence>
<evidence type="ECO:0000313" key="8">
    <source>
        <dbReference type="EMBL" id="CAD7278987.1"/>
    </source>
</evidence>
<dbReference type="AlphaFoldDB" id="A0A7R9BP74"/>
<dbReference type="GO" id="GO:0005634">
    <property type="term" value="C:nucleus"/>
    <property type="evidence" value="ECO:0007669"/>
    <property type="project" value="UniProtKB-SubCell"/>
</dbReference>
<dbReference type="Gene3D" id="1.10.30.10">
    <property type="entry name" value="High mobility group box domain"/>
    <property type="match status" value="1"/>
</dbReference>
<sequence>MPRAAAAGHADKPKGRTTAYAFFMKLMSEEQRKKNQSVAFTELTKMCSERWKNMSESEKHKFQVMANEDKVRYDNEMMGYVPGPTDTKTSSKRKKKDPNAPKRAMYRILDDWLNGYKGSLSLRQPAFKDDDYL</sequence>
<feature type="DNA-binding region" description="HMG box" evidence="5">
    <location>
        <begin position="13"/>
        <end position="81"/>
    </location>
</feature>
<feature type="region of interest" description="Disordered" evidence="6">
    <location>
        <begin position="75"/>
        <end position="101"/>
    </location>
</feature>
<feature type="domain" description="HMG box" evidence="7">
    <location>
        <begin position="13"/>
        <end position="81"/>
    </location>
</feature>
<evidence type="ECO:0000256" key="1">
    <source>
        <dbReference type="ARBA" id="ARBA00004123"/>
    </source>
</evidence>
<dbReference type="EMBL" id="CAJPEX010001431">
    <property type="protein sequence ID" value="CAG0919139.1"/>
    <property type="molecule type" value="Genomic_DNA"/>
</dbReference>
<dbReference type="FunFam" id="1.10.30.10:FF:000073">
    <property type="entry name" value="High mobility group protein 1 homolog"/>
    <property type="match status" value="1"/>
</dbReference>
<dbReference type="PROSITE" id="PS50118">
    <property type="entry name" value="HMG_BOX_2"/>
    <property type="match status" value="1"/>
</dbReference>